<dbReference type="Pfam" id="PF05553">
    <property type="entry name" value="DUF761"/>
    <property type="match status" value="1"/>
</dbReference>
<dbReference type="PANTHER" id="PTHR33450">
    <property type="entry name" value="EMB|CAB67623.1-RELATED"/>
    <property type="match status" value="1"/>
</dbReference>
<dbReference type="PANTHER" id="PTHR33450:SF12">
    <property type="entry name" value="COTTON FIBER PROTEIN"/>
    <property type="match status" value="1"/>
</dbReference>
<gene>
    <name evidence="1" type="ORF">FH972_007136</name>
</gene>
<dbReference type="EMBL" id="CM017323">
    <property type="protein sequence ID" value="KAE8021228.1"/>
    <property type="molecule type" value="Genomic_DNA"/>
</dbReference>
<dbReference type="Proteomes" id="UP000327013">
    <property type="component" value="Chromosome 3"/>
</dbReference>
<reference evidence="1 2" key="1">
    <citation type="submission" date="2019-06" db="EMBL/GenBank/DDBJ databases">
        <title>A chromosomal-level reference genome of Carpinus fangiana (Coryloideae, Betulaceae).</title>
        <authorList>
            <person name="Yang X."/>
            <person name="Wang Z."/>
            <person name="Zhang L."/>
            <person name="Hao G."/>
            <person name="Liu J."/>
            <person name="Yang Y."/>
        </authorList>
    </citation>
    <scope>NUCLEOTIDE SEQUENCE [LARGE SCALE GENOMIC DNA]</scope>
    <source>
        <strain evidence="1">Cfa_2016G</strain>
        <tissue evidence="1">Leaf</tissue>
    </source>
</reference>
<dbReference type="AlphaFoldDB" id="A0A5N6QVG4"/>
<dbReference type="InterPro" id="IPR008480">
    <property type="entry name" value="DUF761_pln"/>
</dbReference>
<evidence type="ECO:0000313" key="2">
    <source>
        <dbReference type="Proteomes" id="UP000327013"/>
    </source>
</evidence>
<evidence type="ECO:0000313" key="1">
    <source>
        <dbReference type="EMBL" id="KAE8021228.1"/>
    </source>
</evidence>
<keyword evidence="2" id="KW-1185">Reference proteome</keyword>
<evidence type="ECO:0008006" key="3">
    <source>
        <dbReference type="Google" id="ProtNLM"/>
    </source>
</evidence>
<proteinExistence type="predicted"/>
<name>A0A5N6QVG4_9ROSI</name>
<protein>
    <recommendedName>
        <fullName evidence="3">Cotton fiber protein</fullName>
    </recommendedName>
</protein>
<dbReference type="OrthoDB" id="684076at2759"/>
<organism evidence="1 2">
    <name type="scientific">Carpinus fangiana</name>
    <dbReference type="NCBI Taxonomy" id="176857"/>
    <lineage>
        <taxon>Eukaryota</taxon>
        <taxon>Viridiplantae</taxon>
        <taxon>Streptophyta</taxon>
        <taxon>Embryophyta</taxon>
        <taxon>Tracheophyta</taxon>
        <taxon>Spermatophyta</taxon>
        <taxon>Magnoliopsida</taxon>
        <taxon>eudicotyledons</taxon>
        <taxon>Gunneridae</taxon>
        <taxon>Pentapetalae</taxon>
        <taxon>rosids</taxon>
        <taxon>fabids</taxon>
        <taxon>Fagales</taxon>
        <taxon>Betulaceae</taxon>
        <taxon>Carpinus</taxon>
    </lineage>
</organism>
<sequence>MKNKASAILKRIISTLSSMAKAKSLSLKSKTRAIKTRLIIFSLLSKKKFLVSSLSHSIQQKKSSISHKLHTLLGHQYHDKHSDDENQSKAIALYEGNIINAMIHESLPHETRTELLEEKEHGCVDEADEEEDDVNYPDLTHSLVEDPGLGGSVIDLVKTSKEGAAGEVFSLEDDIDHVADLFIKRFHRQMLMQKQLSLERYHDNDDMLHRGA</sequence>
<accession>A0A5N6QVG4</accession>